<evidence type="ECO:0000313" key="2">
    <source>
        <dbReference type="EMBL" id="MBO0614382.1"/>
    </source>
</evidence>
<evidence type="ECO:0000313" key="4">
    <source>
        <dbReference type="Proteomes" id="UP000664466"/>
    </source>
</evidence>
<proteinExistence type="predicted"/>
<evidence type="ECO:0000313" key="3">
    <source>
        <dbReference type="EMBL" id="QTX09225.1"/>
    </source>
</evidence>
<dbReference type="Proteomes" id="UP000664466">
    <property type="component" value="Unassembled WGS sequence"/>
</dbReference>
<organism evidence="3">
    <name type="scientific">Thiothrix fructosivorans</name>
    <dbReference type="NCBI Taxonomy" id="111770"/>
    <lineage>
        <taxon>Bacteria</taxon>
        <taxon>Pseudomonadati</taxon>
        <taxon>Pseudomonadota</taxon>
        <taxon>Gammaproteobacteria</taxon>
        <taxon>Thiotrichales</taxon>
        <taxon>Thiotrichaceae</taxon>
        <taxon>Thiothrix</taxon>
    </lineage>
</organism>
<dbReference type="PROSITE" id="PS50104">
    <property type="entry name" value="TIR"/>
    <property type="match status" value="1"/>
</dbReference>
<gene>
    <name evidence="3" type="ORF">J1836_011265</name>
    <name evidence="2" type="ORF">J1836_15880</name>
</gene>
<reference evidence="3" key="2">
    <citation type="submission" date="2021-04" db="EMBL/GenBank/DDBJ databases">
        <title>Complete Genome and methylome analysis of Thiothrix fructosivorans ATCC 49748.</title>
        <authorList>
            <person name="Fomenkov A."/>
            <person name="Sun L."/>
            <person name="Vincze T."/>
            <person name="Grabovich M.Y."/>
            <person name="Roberts R.J."/>
        </authorList>
    </citation>
    <scope>NUCLEOTIDE SEQUENCE</scope>
    <source>
        <strain evidence="3">ATCC 49748</strain>
    </source>
</reference>
<protein>
    <submittedName>
        <fullName evidence="3">DUF1566 domain-containing protein</fullName>
    </submittedName>
</protein>
<name>A0A8B0SEN4_9GAMM</name>
<dbReference type="InterPro" id="IPR011460">
    <property type="entry name" value="Lcl_C"/>
</dbReference>
<dbReference type="Pfam" id="PF13676">
    <property type="entry name" value="TIR_2"/>
    <property type="match status" value="1"/>
</dbReference>
<dbReference type="EMBL" id="CP072748">
    <property type="protein sequence ID" value="QTX09225.1"/>
    <property type="molecule type" value="Genomic_DNA"/>
</dbReference>
<dbReference type="InterPro" id="IPR035897">
    <property type="entry name" value="Toll_tir_struct_dom_sf"/>
</dbReference>
<dbReference type="Gene3D" id="3.40.50.10140">
    <property type="entry name" value="Toll/interleukin-1 receptor homology (TIR) domain"/>
    <property type="match status" value="1"/>
</dbReference>
<evidence type="ECO:0000259" key="1">
    <source>
        <dbReference type="PROSITE" id="PS50104"/>
    </source>
</evidence>
<dbReference type="PANTHER" id="PTHR35812:SF1">
    <property type="entry name" value="LIPOPROTEIN"/>
    <property type="match status" value="1"/>
</dbReference>
<dbReference type="EMBL" id="JAFMPM010000008">
    <property type="protein sequence ID" value="MBO0614382.1"/>
    <property type="molecule type" value="Genomic_DNA"/>
</dbReference>
<keyword evidence="4" id="KW-1185">Reference proteome</keyword>
<dbReference type="InterPro" id="IPR000157">
    <property type="entry name" value="TIR_dom"/>
</dbReference>
<dbReference type="SUPFAM" id="SSF52200">
    <property type="entry name" value="Toll/Interleukin receptor TIR domain"/>
    <property type="match status" value="1"/>
</dbReference>
<dbReference type="Pfam" id="PF07603">
    <property type="entry name" value="Lcl_C"/>
    <property type="match status" value="1"/>
</dbReference>
<dbReference type="RefSeq" id="WP_207252116.1">
    <property type="nucleotide sequence ID" value="NZ_JAFMPM010000008.1"/>
</dbReference>
<accession>A0A8B0SEN4</accession>
<dbReference type="GO" id="GO:0007165">
    <property type="term" value="P:signal transduction"/>
    <property type="evidence" value="ECO:0007669"/>
    <property type="project" value="InterPro"/>
</dbReference>
<sequence length="289" mass="32592">MPKAFISYACDGSHGENLAAEIQQQLLAAGFAVFRDVIGLKPGDVWYHKLEFELETSDVMVLVVSEKVRTSKWVHNEVSMAEEIGIPVIPVLAEKVRYPLWLRHLQVLDFCGAVDWTLLLGALGHHVGKTLTPQPPLPEVEGEQEKEPAAELVADRYIIHNNGTVTDTVTNLMWKRCSEGQYGVDCKVEVQRHNWNDTMSKFGKGVSFAGYNDWRVPTIEELRTLVDNSQHPTINLQAFPNTLADHFWSSSFNAENSANALNVDFANGYIRELFKDYYSFPVRLVRSGQ</sequence>
<feature type="domain" description="TIR" evidence="1">
    <location>
        <begin position="1"/>
        <end position="123"/>
    </location>
</feature>
<reference evidence="2 4" key="1">
    <citation type="submission" date="2021-03" db="EMBL/GenBank/DDBJ databases">
        <title>Draft genome and methylome analysis of Thiotrix fructosivoruns ATCC 49748.</title>
        <authorList>
            <person name="Fomenkov A."/>
            <person name="Grabovich M.Y."/>
            <person name="Roberts R.J."/>
        </authorList>
    </citation>
    <scope>NUCLEOTIDE SEQUENCE [LARGE SCALE GENOMIC DNA]</scope>
    <source>
        <strain evidence="2 4">ATCC 49748</strain>
    </source>
</reference>
<dbReference type="PANTHER" id="PTHR35812">
    <property type="entry name" value="LIPOPROTEIN"/>
    <property type="match status" value="1"/>
</dbReference>
<dbReference type="AlphaFoldDB" id="A0A8B0SEN4"/>